<reference evidence="1 2" key="1">
    <citation type="submission" date="2019-07" db="EMBL/GenBank/DDBJ databases">
        <authorList>
            <person name="Jastrzebski P J."/>
            <person name="Paukszto L."/>
            <person name="Jastrzebski P J."/>
        </authorList>
    </citation>
    <scope>NUCLEOTIDE SEQUENCE [LARGE SCALE GENOMIC DNA]</scope>
    <source>
        <strain evidence="1 2">WMS-il1</strain>
    </source>
</reference>
<gene>
    <name evidence="1" type="ORF">WMSIL1_LOCUS10161</name>
</gene>
<accession>A0A564YWQ6</accession>
<name>A0A564YWQ6_HYMDI</name>
<protein>
    <submittedName>
        <fullName evidence="1">Uncharacterized protein</fullName>
    </submittedName>
</protein>
<dbReference type="AlphaFoldDB" id="A0A564YWQ6"/>
<feature type="non-terminal residue" evidence="1">
    <location>
        <position position="1"/>
    </location>
</feature>
<dbReference type="Proteomes" id="UP000321570">
    <property type="component" value="Unassembled WGS sequence"/>
</dbReference>
<dbReference type="EMBL" id="CABIJS010000444">
    <property type="protein sequence ID" value="VUZ51711.1"/>
    <property type="molecule type" value="Genomic_DNA"/>
</dbReference>
<sequence>LYLFPELLFIRIPYDNTSVFHPRSRSDAFCVFYVMSKRAYRFPPFYDGLASLKSTSMLMFSRGPTQVTHKTVFVFPFKKKQRKRVSYRRLRPLSSPLFFSPQPSLSLTRFNPHCGFIEYILV</sequence>
<organism evidence="1 2">
    <name type="scientific">Hymenolepis diminuta</name>
    <name type="common">Rat tapeworm</name>
    <dbReference type="NCBI Taxonomy" id="6216"/>
    <lineage>
        <taxon>Eukaryota</taxon>
        <taxon>Metazoa</taxon>
        <taxon>Spiralia</taxon>
        <taxon>Lophotrochozoa</taxon>
        <taxon>Platyhelminthes</taxon>
        <taxon>Cestoda</taxon>
        <taxon>Eucestoda</taxon>
        <taxon>Cyclophyllidea</taxon>
        <taxon>Hymenolepididae</taxon>
        <taxon>Hymenolepis</taxon>
    </lineage>
</organism>
<evidence type="ECO:0000313" key="2">
    <source>
        <dbReference type="Proteomes" id="UP000321570"/>
    </source>
</evidence>
<evidence type="ECO:0000313" key="1">
    <source>
        <dbReference type="EMBL" id="VUZ51711.1"/>
    </source>
</evidence>
<keyword evidence="2" id="KW-1185">Reference proteome</keyword>
<proteinExistence type="predicted"/>